<evidence type="ECO:0000313" key="2">
    <source>
        <dbReference type="Proteomes" id="UP001500994"/>
    </source>
</evidence>
<name>A0ABP6FAB2_9ACTN</name>
<reference evidence="2" key="1">
    <citation type="journal article" date="2019" name="Int. J. Syst. Evol. Microbiol.">
        <title>The Global Catalogue of Microorganisms (GCM) 10K type strain sequencing project: providing services to taxonomists for standard genome sequencing and annotation.</title>
        <authorList>
            <consortium name="The Broad Institute Genomics Platform"/>
            <consortium name="The Broad Institute Genome Sequencing Center for Infectious Disease"/>
            <person name="Wu L."/>
            <person name="Ma J."/>
        </authorList>
    </citation>
    <scope>NUCLEOTIDE SEQUENCE [LARGE SCALE GENOMIC DNA]</scope>
    <source>
        <strain evidence="2">JCM 16374</strain>
    </source>
</reference>
<comment type="caution">
    <text evidence="1">The sequence shown here is derived from an EMBL/GenBank/DDBJ whole genome shotgun (WGS) entry which is preliminary data.</text>
</comment>
<dbReference type="RefSeq" id="WP_344583234.1">
    <property type="nucleotide sequence ID" value="NZ_BAAARK010000037.1"/>
</dbReference>
<accession>A0ABP6FAB2</accession>
<dbReference type="EMBL" id="BAAARK010000037">
    <property type="protein sequence ID" value="GAA2685858.1"/>
    <property type="molecule type" value="Genomic_DNA"/>
</dbReference>
<sequence length="39" mass="4334">MAEEDDLFEEMAIPESETAFAGHSCLCFVTEYDDAESAE</sequence>
<organism evidence="1 2">
    <name type="scientific">Streptomyces lunalinharesii</name>
    <dbReference type="NCBI Taxonomy" id="333384"/>
    <lineage>
        <taxon>Bacteria</taxon>
        <taxon>Bacillati</taxon>
        <taxon>Actinomycetota</taxon>
        <taxon>Actinomycetes</taxon>
        <taxon>Kitasatosporales</taxon>
        <taxon>Streptomycetaceae</taxon>
        <taxon>Streptomyces</taxon>
    </lineage>
</organism>
<dbReference type="Proteomes" id="UP001500994">
    <property type="component" value="Unassembled WGS sequence"/>
</dbReference>
<proteinExistence type="predicted"/>
<protein>
    <submittedName>
        <fullName evidence="1">Uncharacterized protein</fullName>
    </submittedName>
</protein>
<keyword evidence="2" id="KW-1185">Reference proteome</keyword>
<evidence type="ECO:0000313" key="1">
    <source>
        <dbReference type="EMBL" id="GAA2685858.1"/>
    </source>
</evidence>
<dbReference type="NCBIfam" id="NF033434">
    <property type="entry name" value="AzmA_fam_RiPP"/>
    <property type="match status" value="1"/>
</dbReference>
<gene>
    <name evidence="1" type="ORF">GCM10009864_69190</name>
</gene>